<dbReference type="EMBL" id="CABPSJ010000002">
    <property type="protein sequence ID" value="VVD91084.1"/>
    <property type="molecule type" value="Genomic_DNA"/>
</dbReference>
<evidence type="ECO:0000313" key="2">
    <source>
        <dbReference type="Proteomes" id="UP000337189"/>
    </source>
</evidence>
<reference evidence="1 2" key="1">
    <citation type="submission" date="2019-08" db="EMBL/GenBank/DDBJ databases">
        <authorList>
            <person name="Peeters C."/>
        </authorList>
    </citation>
    <scope>NUCLEOTIDE SEQUENCE [LARGE SCALE GENOMIC DNA]</scope>
    <source>
        <strain evidence="1 2">LMG 31110</strain>
    </source>
</reference>
<accession>A0A5E4TWW5</accession>
<gene>
    <name evidence="1" type="ORF">PCO31110_01623</name>
</gene>
<sequence>MTARESIISQLAEGEVYIGSITNADGAGHHVILLPGDVEKTWTEAMKWAKEAGGDLPNRVEQALLYANHSDRFKKDWYWSNQKDEDGFAWYQYFLNGSQSGISQYYRLRAVAVRRLPIQ</sequence>
<evidence type="ECO:0008006" key="3">
    <source>
        <dbReference type="Google" id="ProtNLM"/>
    </source>
</evidence>
<evidence type="ECO:0000313" key="1">
    <source>
        <dbReference type="EMBL" id="VVD91084.1"/>
    </source>
</evidence>
<proteinExistence type="predicted"/>
<name>A0A5E4TWW5_9BURK</name>
<dbReference type="RefSeq" id="WP_150690120.1">
    <property type="nucleotide sequence ID" value="NZ_CABPSJ010000002.1"/>
</dbReference>
<dbReference type="Proteomes" id="UP000337189">
    <property type="component" value="Unassembled WGS sequence"/>
</dbReference>
<protein>
    <recommendedName>
        <fullName evidence="3">DUF1566 domain-containing protein</fullName>
    </recommendedName>
</protein>
<organism evidence="1 2">
    <name type="scientific">Pandoraea communis</name>
    <dbReference type="NCBI Taxonomy" id="2508297"/>
    <lineage>
        <taxon>Bacteria</taxon>
        <taxon>Pseudomonadati</taxon>
        <taxon>Pseudomonadota</taxon>
        <taxon>Betaproteobacteria</taxon>
        <taxon>Burkholderiales</taxon>
        <taxon>Burkholderiaceae</taxon>
        <taxon>Pandoraea</taxon>
    </lineage>
</organism>
<dbReference type="AlphaFoldDB" id="A0A5E4TWW5"/>
<dbReference type="OrthoDB" id="7349818at2"/>